<keyword evidence="2" id="KW-1133">Transmembrane helix</keyword>
<dbReference type="SUPFAM" id="SSF48403">
    <property type="entry name" value="Ankyrin repeat"/>
    <property type="match status" value="1"/>
</dbReference>
<dbReference type="PANTHER" id="PTHR24177:SF482">
    <property type="entry name" value="PGG DOMAIN-CONTAINING PROTEIN"/>
    <property type="match status" value="1"/>
</dbReference>
<dbReference type="AlphaFoldDB" id="A0ABD1NS16"/>
<reference evidence="5" key="1">
    <citation type="submission" date="2024-07" db="EMBL/GenBank/DDBJ databases">
        <title>Two chromosome-level genome assemblies of Korean endemic species Abeliophyllum distichum and Forsythia ovata (Oleaceae).</title>
        <authorList>
            <person name="Jang H."/>
        </authorList>
    </citation>
    <scope>NUCLEOTIDE SEQUENCE [LARGE SCALE GENOMIC DNA]</scope>
</reference>
<keyword evidence="2" id="KW-0472">Membrane</keyword>
<dbReference type="Pfam" id="PF12796">
    <property type="entry name" value="Ank_2"/>
    <property type="match status" value="1"/>
</dbReference>
<feature type="repeat" description="ANK" evidence="1">
    <location>
        <begin position="205"/>
        <end position="237"/>
    </location>
</feature>
<protein>
    <submittedName>
        <fullName evidence="4">Ankyrin repeat family protein</fullName>
    </submittedName>
</protein>
<feature type="transmembrane region" description="Helical" evidence="2">
    <location>
        <begin position="642"/>
        <end position="661"/>
    </location>
</feature>
<feature type="transmembrane region" description="Helical" evidence="2">
    <location>
        <begin position="610"/>
        <end position="636"/>
    </location>
</feature>
<dbReference type="PROSITE" id="PS50088">
    <property type="entry name" value="ANK_REPEAT"/>
    <property type="match status" value="1"/>
</dbReference>
<keyword evidence="2" id="KW-0812">Transmembrane</keyword>
<keyword evidence="5" id="KW-1185">Reference proteome</keyword>
<accession>A0ABD1NS16</accession>
<evidence type="ECO:0000313" key="5">
    <source>
        <dbReference type="Proteomes" id="UP001604336"/>
    </source>
</evidence>
<dbReference type="Pfam" id="PF13962">
    <property type="entry name" value="PGG"/>
    <property type="match status" value="1"/>
</dbReference>
<feature type="transmembrane region" description="Helical" evidence="2">
    <location>
        <begin position="528"/>
        <end position="547"/>
    </location>
</feature>
<feature type="domain" description="PGG" evidence="3">
    <location>
        <begin position="522"/>
        <end position="635"/>
    </location>
</feature>
<keyword evidence="1" id="KW-0040">ANK repeat</keyword>
<comment type="caution">
    <text evidence="4">The sequence shown here is derived from an EMBL/GenBank/DDBJ whole genome shotgun (WGS) entry which is preliminary data.</text>
</comment>
<sequence>MASISSSSAPKYPYPSEVNVGDFVYIKLSQTNYIMWSKLMVNYIKKEGLYGFIDGTLQAPSMDTSLSDFEDWKKSDSLVKGWILSTLEDDVLRHVAYFKTAEQVWSVLKKMFGHPFIDFPETELNDEAGKNLSRYLPLHKAALSGDWEKAKSFIEREEPQAFRAIITGFSETALIVSARSVQRNYFSKKLVELMSPEDLAIKGRLGLTALHVAAAVGNAELTKLLVDKNPDLPNIRDNADFLALHLAAGNVQRNTVTYLLTVTKEDVEPKPFEDKSGVDLIHFLLLSDFYDIALSLLHRFPKLASGDPCPLLALAVNRSAFPSGARIKFWQRFIGPLPQVKLISDKTLIYHQAVDLVKYICLEVLKLDLPKAITSIGLPLRIATQLGTHEVVEEILEIFPSAIFLRSDKNESVFHLAILYRQAKVYNLVYQFEDCTHMVLVTPDILMNNGLHCAARVEDHQRLNLRATAPGAALQMQRELQWFKEVEKFMLPRDKQQKNTEGRTPGMVFTETHAELIKEGEQWMKDKANSCMFVAALIAAVVFAAAITVPGGNNQDNGLPIFSIQNAFGIFAISDALCLFCSVSSILMFLSILTSRYAADDFLFALPNRLIIGLATLFFAIVSMIIAFCSSFYLVFGNNKDWILIPLICVACLSIILFVSLQFKLLFIMIKSTYFPGLFGRQSDRIFF</sequence>
<dbReference type="InterPro" id="IPR036770">
    <property type="entry name" value="Ankyrin_rpt-contain_sf"/>
</dbReference>
<dbReference type="PANTHER" id="PTHR24177">
    <property type="entry name" value="CASKIN"/>
    <property type="match status" value="1"/>
</dbReference>
<dbReference type="EMBL" id="JBFOLK010000378">
    <property type="protein sequence ID" value="KAL2454415.1"/>
    <property type="molecule type" value="Genomic_DNA"/>
</dbReference>
<name>A0ABD1NS16_9LAMI</name>
<evidence type="ECO:0000256" key="1">
    <source>
        <dbReference type="PROSITE-ProRule" id="PRU00023"/>
    </source>
</evidence>
<evidence type="ECO:0000259" key="3">
    <source>
        <dbReference type="Pfam" id="PF13962"/>
    </source>
</evidence>
<dbReference type="InterPro" id="IPR002110">
    <property type="entry name" value="Ankyrin_rpt"/>
</dbReference>
<evidence type="ECO:0000313" key="4">
    <source>
        <dbReference type="EMBL" id="KAL2454415.1"/>
    </source>
</evidence>
<proteinExistence type="predicted"/>
<evidence type="ECO:0000256" key="2">
    <source>
        <dbReference type="SAM" id="Phobius"/>
    </source>
</evidence>
<dbReference type="SMART" id="SM00248">
    <property type="entry name" value="ANK"/>
    <property type="match status" value="3"/>
</dbReference>
<dbReference type="PROSITE" id="PS50297">
    <property type="entry name" value="ANK_REP_REGION"/>
    <property type="match status" value="1"/>
</dbReference>
<dbReference type="InterPro" id="IPR026961">
    <property type="entry name" value="PGG_dom"/>
</dbReference>
<dbReference type="Gene3D" id="1.25.40.20">
    <property type="entry name" value="Ankyrin repeat-containing domain"/>
    <property type="match status" value="1"/>
</dbReference>
<feature type="transmembrane region" description="Helical" evidence="2">
    <location>
        <begin position="567"/>
        <end position="590"/>
    </location>
</feature>
<organism evidence="4 5">
    <name type="scientific">Abeliophyllum distichum</name>
    <dbReference type="NCBI Taxonomy" id="126358"/>
    <lineage>
        <taxon>Eukaryota</taxon>
        <taxon>Viridiplantae</taxon>
        <taxon>Streptophyta</taxon>
        <taxon>Embryophyta</taxon>
        <taxon>Tracheophyta</taxon>
        <taxon>Spermatophyta</taxon>
        <taxon>Magnoliopsida</taxon>
        <taxon>eudicotyledons</taxon>
        <taxon>Gunneridae</taxon>
        <taxon>Pentapetalae</taxon>
        <taxon>asterids</taxon>
        <taxon>lamiids</taxon>
        <taxon>Lamiales</taxon>
        <taxon>Oleaceae</taxon>
        <taxon>Forsythieae</taxon>
        <taxon>Abeliophyllum</taxon>
    </lineage>
</organism>
<dbReference type="Pfam" id="PF14223">
    <property type="entry name" value="Retrotran_gag_2"/>
    <property type="match status" value="1"/>
</dbReference>
<gene>
    <name evidence="4" type="ORF">Adt_48082</name>
</gene>
<dbReference type="Proteomes" id="UP001604336">
    <property type="component" value="Unassembled WGS sequence"/>
</dbReference>